<evidence type="ECO:0000256" key="6">
    <source>
        <dbReference type="ARBA" id="ARBA00023033"/>
    </source>
</evidence>
<dbReference type="PANTHER" id="PTHR11473">
    <property type="entry name" value="AROMATIC AMINO ACID HYDROXYLASE"/>
    <property type="match status" value="1"/>
</dbReference>
<feature type="domain" description="Biopterin-dependent aromatic amino acid hydroxylase family profile" evidence="7">
    <location>
        <begin position="1"/>
        <end position="343"/>
    </location>
</feature>
<gene>
    <name evidence="8" type="ORF">ACFSR6_18610</name>
</gene>
<keyword evidence="4 8" id="KW-0560">Oxidoreductase</keyword>
<reference evidence="9" key="1">
    <citation type="journal article" date="2019" name="Int. J. Syst. Evol. Microbiol.">
        <title>The Global Catalogue of Microorganisms (GCM) 10K type strain sequencing project: providing services to taxonomists for standard genome sequencing and annotation.</title>
        <authorList>
            <consortium name="The Broad Institute Genomics Platform"/>
            <consortium name="The Broad Institute Genome Sequencing Center for Infectious Disease"/>
            <person name="Wu L."/>
            <person name="Ma J."/>
        </authorList>
    </citation>
    <scope>NUCLEOTIDE SEQUENCE [LARGE SCALE GENOMIC DNA]</scope>
    <source>
        <strain evidence="9">KCTC 42866</strain>
    </source>
</reference>
<name>A0ABW5MNR4_9SPHI</name>
<dbReference type="GO" id="GO:0016491">
    <property type="term" value="F:oxidoreductase activity"/>
    <property type="evidence" value="ECO:0007669"/>
    <property type="project" value="UniProtKB-KW"/>
</dbReference>
<proteinExistence type="inferred from homology"/>
<comment type="caution">
    <text evidence="8">The sequence shown here is derived from an EMBL/GenBank/DDBJ whole genome shotgun (WGS) entry which is preliminary data.</text>
</comment>
<accession>A0ABW5MNR4</accession>
<dbReference type="PANTHER" id="PTHR11473:SF24">
    <property type="entry name" value="PHENYLALANINE-4-HYDROXYLASE"/>
    <property type="match status" value="1"/>
</dbReference>
<keyword evidence="5" id="KW-0408">Iron</keyword>
<keyword evidence="9" id="KW-1185">Reference proteome</keyword>
<dbReference type="Pfam" id="PF00351">
    <property type="entry name" value="Biopterin_H"/>
    <property type="match status" value="2"/>
</dbReference>
<sequence>MSHFNDFNNAQVAKLPNHLKQFIVAQNYEKYTPVDQAVWRYVMRQNYSYLKNVAYYPYIKGLQRAGLSIERIPDLQTMNDNLGKIGWGAVTVDGFIPPAAFMEYQAYRVLVIAADIRQINHIEYTPAPDIIHESAGHAPIIADTDYNNYLSYFGSIGAKAMFSAKDFELYEAIRKLSILKEAIDADPAEIAKAEKSLRYISENMGEPSEMALLGRLHWWTVEYGLIGTLENPKIYGAGLLSSIGESATCMHSDVQKLWYNIDTVNYPYDITKPQPQLFVTETFQNLIDVLEQFANTMAFRRGGTESVMKAIACKNVATAVYSSGLQVSGIFTDMGISATDEVTFIKTTGPSALAFNGKQLKGHGKDYHADGFSSPVGKLRNTSQPLENFSLTALENIGITLGKRAELLFDSGIKVEGIVNDIITEKDKLILIAFNDCTVTESNGNTLFKPEWGTYDMAIGEKIVSVFNGAADKDAYEEITLISREKTHKITYDDKTLKLHTLYKTVREIRESGENLEQLAAIFTQLKTDHRQDWLCALEILEIVYHKKIYHQLEREIQVYLEIKASKEPDHTKLINDGLHVIKNPVSQLLVED</sequence>
<evidence type="ECO:0000256" key="4">
    <source>
        <dbReference type="ARBA" id="ARBA00023002"/>
    </source>
</evidence>
<keyword evidence="3" id="KW-0479">Metal-binding</keyword>
<evidence type="ECO:0000313" key="8">
    <source>
        <dbReference type="EMBL" id="MFD2584516.1"/>
    </source>
</evidence>
<evidence type="ECO:0000259" key="7">
    <source>
        <dbReference type="PROSITE" id="PS51410"/>
    </source>
</evidence>
<evidence type="ECO:0000313" key="9">
    <source>
        <dbReference type="Proteomes" id="UP001597461"/>
    </source>
</evidence>
<evidence type="ECO:0000256" key="2">
    <source>
        <dbReference type="ARBA" id="ARBA00009712"/>
    </source>
</evidence>
<evidence type="ECO:0000256" key="5">
    <source>
        <dbReference type="ARBA" id="ARBA00023004"/>
    </source>
</evidence>
<organism evidence="8 9">
    <name type="scientific">Pedobacter vanadiisoli</name>
    <dbReference type="NCBI Taxonomy" id="1761975"/>
    <lineage>
        <taxon>Bacteria</taxon>
        <taxon>Pseudomonadati</taxon>
        <taxon>Bacteroidota</taxon>
        <taxon>Sphingobacteriia</taxon>
        <taxon>Sphingobacteriales</taxon>
        <taxon>Sphingobacteriaceae</taxon>
        <taxon>Pedobacter</taxon>
    </lineage>
</organism>
<dbReference type="PROSITE" id="PS51410">
    <property type="entry name" value="BH4_AAA_HYDROXYL_2"/>
    <property type="match status" value="1"/>
</dbReference>
<dbReference type="RefSeq" id="WP_379081658.1">
    <property type="nucleotide sequence ID" value="NZ_JBHULL010000038.1"/>
</dbReference>
<evidence type="ECO:0000256" key="1">
    <source>
        <dbReference type="ARBA" id="ARBA00001954"/>
    </source>
</evidence>
<dbReference type="EC" id="1.14.16.-" evidence="8"/>
<dbReference type="Gene3D" id="1.20.58.690">
    <property type="match status" value="1"/>
</dbReference>
<dbReference type="EMBL" id="JBHULL010000038">
    <property type="protein sequence ID" value="MFD2584516.1"/>
    <property type="molecule type" value="Genomic_DNA"/>
</dbReference>
<dbReference type="Gene3D" id="1.10.800.10">
    <property type="entry name" value="Aromatic amino acid hydroxylase"/>
    <property type="match status" value="1"/>
</dbReference>
<dbReference type="InterPro" id="IPR036329">
    <property type="entry name" value="Aro-AA_hydroxylase_C_sf"/>
</dbReference>
<dbReference type="InterPro" id="IPR001273">
    <property type="entry name" value="ArAA_hydroxylase"/>
</dbReference>
<dbReference type="SUPFAM" id="SSF56534">
    <property type="entry name" value="Aromatic aminoacid monoxygenases, catalytic and oligomerization domains"/>
    <property type="match status" value="1"/>
</dbReference>
<evidence type="ECO:0000256" key="3">
    <source>
        <dbReference type="ARBA" id="ARBA00022723"/>
    </source>
</evidence>
<dbReference type="InterPro" id="IPR019774">
    <property type="entry name" value="Aromatic-AA_hydroxylase_C"/>
</dbReference>
<keyword evidence="6" id="KW-0503">Monooxygenase</keyword>
<comment type="similarity">
    <text evidence="2">Belongs to the biopterin-dependent aromatic amino acid hydroxylase family.</text>
</comment>
<dbReference type="Proteomes" id="UP001597461">
    <property type="component" value="Unassembled WGS sequence"/>
</dbReference>
<protein>
    <submittedName>
        <fullName evidence="8">Aromatic amino acid hydroxylase</fullName>
        <ecNumber evidence="8">1.14.16.-</ecNumber>
    </submittedName>
</protein>
<comment type="cofactor">
    <cofactor evidence="1">
        <name>Fe(2+)</name>
        <dbReference type="ChEBI" id="CHEBI:29033"/>
    </cofactor>
</comment>
<dbReference type="InterPro" id="IPR036951">
    <property type="entry name" value="ArAA_hydroxylase_sf"/>
</dbReference>
<dbReference type="NCBIfam" id="NF010657">
    <property type="entry name" value="PRK14056.1"/>
    <property type="match status" value="1"/>
</dbReference>